<accession>A0A0N5AXK0</accession>
<reference evidence="3" key="1">
    <citation type="submission" date="2017-02" db="UniProtKB">
        <authorList>
            <consortium name="WormBaseParasite"/>
        </authorList>
    </citation>
    <scope>IDENTIFICATION</scope>
</reference>
<feature type="domain" description="Integrase zinc-binding" evidence="1">
    <location>
        <begin position="20"/>
        <end position="72"/>
    </location>
</feature>
<dbReference type="AlphaFoldDB" id="A0A0N5AXK0"/>
<sequence length="80" mass="9483">MESFAFPSPEKNPIYIPRDHPLVKQLVLDVHERSGHMGSAHTTTEFRSKYWIERIRTKVKQIIKENCSKCRRFLFSANFC</sequence>
<dbReference type="InterPro" id="IPR041588">
    <property type="entry name" value="Integrase_H2C2"/>
</dbReference>
<evidence type="ECO:0000313" key="3">
    <source>
        <dbReference type="WBParaSite" id="SMUV_0000967901-mRNA-1"/>
    </source>
</evidence>
<proteinExistence type="predicted"/>
<evidence type="ECO:0000259" key="1">
    <source>
        <dbReference type="Pfam" id="PF17921"/>
    </source>
</evidence>
<dbReference type="Pfam" id="PF17921">
    <property type="entry name" value="Integrase_H2C2"/>
    <property type="match status" value="1"/>
</dbReference>
<dbReference type="PANTHER" id="PTHR47331">
    <property type="entry name" value="PHD-TYPE DOMAIN-CONTAINING PROTEIN"/>
    <property type="match status" value="1"/>
</dbReference>
<organism evidence="2 3">
    <name type="scientific">Syphacia muris</name>
    <dbReference type="NCBI Taxonomy" id="451379"/>
    <lineage>
        <taxon>Eukaryota</taxon>
        <taxon>Metazoa</taxon>
        <taxon>Ecdysozoa</taxon>
        <taxon>Nematoda</taxon>
        <taxon>Chromadorea</taxon>
        <taxon>Rhabditida</taxon>
        <taxon>Spirurina</taxon>
        <taxon>Oxyuridomorpha</taxon>
        <taxon>Oxyuroidea</taxon>
        <taxon>Oxyuridae</taxon>
        <taxon>Syphacia</taxon>
    </lineage>
</organism>
<keyword evidence="2" id="KW-1185">Reference proteome</keyword>
<dbReference type="WBParaSite" id="SMUV_0000967901-mRNA-1">
    <property type="protein sequence ID" value="SMUV_0000967901-mRNA-1"/>
    <property type="gene ID" value="SMUV_0000967901"/>
</dbReference>
<evidence type="ECO:0000313" key="2">
    <source>
        <dbReference type="Proteomes" id="UP000046393"/>
    </source>
</evidence>
<dbReference type="Gene3D" id="1.10.340.70">
    <property type="match status" value="1"/>
</dbReference>
<name>A0A0N5AXK0_9BILA</name>
<protein>
    <submittedName>
        <fullName evidence="3">Integrase_H2C2 domain-containing protein</fullName>
    </submittedName>
</protein>
<dbReference type="Proteomes" id="UP000046393">
    <property type="component" value="Unplaced"/>
</dbReference>